<dbReference type="AlphaFoldDB" id="A0A1Y1UU57"/>
<comment type="function">
    <text evidence="1">Required for normal levels of the cell wall 1,6-beta-glucan. Involved in a protein folding machinery chaperoning proteins acting in various physiological processes including cell wall synthesis and lysis of autophagic bodies.</text>
</comment>
<dbReference type="GO" id="GO:0006458">
    <property type="term" value="P:'de novo' protein folding"/>
    <property type="evidence" value="ECO:0007669"/>
    <property type="project" value="InterPro"/>
</dbReference>
<dbReference type="EMBL" id="NBSH01000001">
    <property type="protein sequence ID" value="ORX40715.1"/>
    <property type="molecule type" value="Genomic_DNA"/>
</dbReference>
<keyword evidence="2" id="KW-0732">Signal</keyword>
<dbReference type="InterPro" id="IPR019623">
    <property type="entry name" value="Rot1"/>
</dbReference>
<dbReference type="PIRSF" id="PIRSF017290">
    <property type="entry name" value="ROT1_prd"/>
    <property type="match status" value="1"/>
</dbReference>
<keyword evidence="1" id="KW-0472">Membrane</keyword>
<evidence type="ECO:0000256" key="2">
    <source>
        <dbReference type="SAM" id="SignalP"/>
    </source>
</evidence>
<dbReference type="OrthoDB" id="5327821at2759"/>
<dbReference type="GO" id="GO:0005789">
    <property type="term" value="C:endoplasmic reticulum membrane"/>
    <property type="evidence" value="ECO:0007669"/>
    <property type="project" value="UniProtKB-SubCell"/>
</dbReference>
<name>A0A1Y1UU57_9TREE</name>
<accession>A0A1Y1UU57</accession>
<feature type="chain" id="PRO_5012237359" description="Protein ROT1" evidence="2">
    <location>
        <begin position="19"/>
        <end position="247"/>
    </location>
</feature>
<comment type="similarity">
    <text evidence="1">Belongs to the ROT1 family.</text>
</comment>
<dbReference type="FunCoup" id="A0A1Y1UU57">
    <property type="interactions" value="59"/>
</dbReference>
<evidence type="ECO:0000256" key="1">
    <source>
        <dbReference type="PIRNR" id="PIRNR017290"/>
    </source>
</evidence>
<keyword evidence="1" id="KW-0256">Endoplasmic reticulum</keyword>
<feature type="signal peptide" evidence="2">
    <location>
        <begin position="1"/>
        <end position="18"/>
    </location>
</feature>
<dbReference type="GO" id="GO:0051082">
    <property type="term" value="F:unfolded protein binding"/>
    <property type="evidence" value="ECO:0007669"/>
    <property type="project" value="TreeGrafter"/>
</dbReference>
<dbReference type="InParanoid" id="A0A1Y1UU57"/>
<dbReference type="GeneID" id="33556126"/>
<protein>
    <recommendedName>
        <fullName evidence="1">Protein ROT1</fullName>
    </recommendedName>
</protein>
<keyword evidence="4" id="KW-1185">Reference proteome</keyword>
<proteinExistence type="inferred from homology"/>
<sequence>MISLILASFALLSPLASAQGPDLSSANNVTSLEGEWSSNAAVGTGGDFCIPAEMKFTYPNNTGIAYAFTDDGFFEEAMYRYKGNASNPKCITATIQWQHGRYGLNDNGSMTLYPFGADGRIQVQDPCAAVTNIITYIDQQTLYADWGITIDQQTKNYVLKLNRFDGAKMPPMYLTARPPNMLPTQPLTGVNASGQQVTTRKRSTVTISDFLKRGSAPSRLSLGSDNAVMGAAGVAVGLMASISVLLL</sequence>
<reference evidence="3 4" key="1">
    <citation type="submission" date="2017-03" db="EMBL/GenBank/DDBJ databases">
        <title>Widespread Adenine N6-methylation of Active Genes in Fungi.</title>
        <authorList>
            <consortium name="DOE Joint Genome Institute"/>
            <person name="Mondo S.J."/>
            <person name="Dannebaum R.O."/>
            <person name="Kuo R.C."/>
            <person name="Louie K.B."/>
            <person name="Bewick A.J."/>
            <person name="Labutti K."/>
            <person name="Haridas S."/>
            <person name="Kuo A."/>
            <person name="Salamov A."/>
            <person name="Ahrendt S.R."/>
            <person name="Lau R."/>
            <person name="Bowen B.P."/>
            <person name="Lipzen A."/>
            <person name="Sullivan W."/>
            <person name="Andreopoulos W.B."/>
            <person name="Clum A."/>
            <person name="Lindquist E."/>
            <person name="Daum C."/>
            <person name="Northen T.R."/>
            <person name="Ramamoorthy G."/>
            <person name="Schmitz R.J."/>
            <person name="Gryganskyi A."/>
            <person name="Culley D."/>
            <person name="Magnuson J."/>
            <person name="James T.Y."/>
            <person name="O'Malley M.A."/>
            <person name="Stajich J.E."/>
            <person name="Spatafora J.W."/>
            <person name="Visel A."/>
            <person name="Grigoriev I.V."/>
        </authorList>
    </citation>
    <scope>NUCLEOTIDE SEQUENCE [LARGE SCALE GENOMIC DNA]</scope>
    <source>
        <strain evidence="3 4">NRRL Y-17943</strain>
    </source>
</reference>
<dbReference type="Pfam" id="PF10681">
    <property type="entry name" value="Rot1"/>
    <property type="match status" value="1"/>
</dbReference>
<comment type="subcellular location">
    <subcellularLocation>
        <location evidence="1">Endoplasmic reticulum membrane</location>
    </subcellularLocation>
</comment>
<dbReference type="STRING" id="4999.A0A1Y1UU57"/>
<dbReference type="PANTHER" id="PTHR28090">
    <property type="entry name" value="PROTEIN ROT1"/>
    <property type="match status" value="1"/>
</dbReference>
<evidence type="ECO:0000313" key="4">
    <source>
        <dbReference type="Proteomes" id="UP000193218"/>
    </source>
</evidence>
<gene>
    <name evidence="3" type="ORF">BD324DRAFT_611838</name>
</gene>
<evidence type="ECO:0000313" key="3">
    <source>
        <dbReference type="EMBL" id="ORX40715.1"/>
    </source>
</evidence>
<comment type="caution">
    <text evidence="3">The sequence shown here is derived from an EMBL/GenBank/DDBJ whole genome shotgun (WGS) entry which is preliminary data.</text>
</comment>
<dbReference type="Proteomes" id="UP000193218">
    <property type="component" value="Unassembled WGS sequence"/>
</dbReference>
<dbReference type="PANTHER" id="PTHR28090:SF2">
    <property type="entry name" value="PROTEIN ROT1"/>
    <property type="match status" value="1"/>
</dbReference>
<dbReference type="RefSeq" id="XP_021874394.1">
    <property type="nucleotide sequence ID" value="XM_022014318.1"/>
</dbReference>
<organism evidence="3 4">
    <name type="scientific">Kockovaella imperatae</name>
    <dbReference type="NCBI Taxonomy" id="4999"/>
    <lineage>
        <taxon>Eukaryota</taxon>
        <taxon>Fungi</taxon>
        <taxon>Dikarya</taxon>
        <taxon>Basidiomycota</taxon>
        <taxon>Agaricomycotina</taxon>
        <taxon>Tremellomycetes</taxon>
        <taxon>Tremellales</taxon>
        <taxon>Cuniculitremaceae</taxon>
        <taxon>Kockovaella</taxon>
    </lineage>
</organism>